<name>A0A6G3XSN7_9ACTN</name>
<feature type="non-terminal residue" evidence="1">
    <location>
        <position position="260"/>
    </location>
</feature>
<gene>
    <name evidence="1" type="ORF">G3M58_81905</name>
</gene>
<reference evidence="1" key="1">
    <citation type="submission" date="2020-01" db="EMBL/GenBank/DDBJ databases">
        <title>Insect and environment-associated Actinomycetes.</title>
        <authorList>
            <person name="Currrie C."/>
            <person name="Chevrette M."/>
            <person name="Carlson C."/>
            <person name="Stubbendieck R."/>
            <person name="Wendt-Pienkowski E."/>
        </authorList>
    </citation>
    <scope>NUCLEOTIDE SEQUENCE</scope>
    <source>
        <strain evidence="1">SID7499</strain>
    </source>
</reference>
<dbReference type="AlphaFoldDB" id="A0A6G3XSN7"/>
<organism evidence="1">
    <name type="scientific">Streptomyces sp. SID7499</name>
    <dbReference type="NCBI Taxonomy" id="2706086"/>
    <lineage>
        <taxon>Bacteria</taxon>
        <taxon>Bacillati</taxon>
        <taxon>Actinomycetota</taxon>
        <taxon>Actinomycetes</taxon>
        <taxon>Kitasatosporales</taxon>
        <taxon>Streptomycetaceae</taxon>
        <taxon>Streptomyces</taxon>
    </lineage>
</organism>
<dbReference type="EMBL" id="JAAGMN010008760">
    <property type="protein sequence ID" value="NEE20806.1"/>
    <property type="molecule type" value="Genomic_DNA"/>
</dbReference>
<sequence length="260" mass="27698">RRQSAAMAYQELARATGLSSATLKRAASGTVVPRHTTVEAYVEGCGGGAAQVQYAGELWRHARIEERGRLSGLHAPRPELISDAADLSRALEVVWEQAGAPSLRDIRDRSGNPLALPVSSAARIVNRDAIPADEQQLEAFLAGCGVPPDKHAAWTAAFAKATAAHELPQEPAAADRPVERRLLHMASAYAGGPGTRTNSQAWRRLVELLPPAALDEAVAIGMHSYLASQASLNGKSLPAPLAWQPDLFTTHEGRYVAVEV</sequence>
<evidence type="ECO:0000313" key="1">
    <source>
        <dbReference type="EMBL" id="NEE20806.1"/>
    </source>
</evidence>
<evidence type="ECO:0008006" key="2">
    <source>
        <dbReference type="Google" id="ProtNLM"/>
    </source>
</evidence>
<feature type="non-terminal residue" evidence="1">
    <location>
        <position position="1"/>
    </location>
</feature>
<comment type="caution">
    <text evidence="1">The sequence shown here is derived from an EMBL/GenBank/DDBJ whole genome shotgun (WGS) entry which is preliminary data.</text>
</comment>
<protein>
    <recommendedName>
        <fullName evidence="2">Helix-turn-helix domain-containing protein</fullName>
    </recommendedName>
</protein>
<proteinExistence type="predicted"/>
<accession>A0A6G3XSN7</accession>